<dbReference type="AlphaFoldDB" id="A0A0D5LL55"/>
<gene>
    <name evidence="3" type="ORF">TM49_03175</name>
</gene>
<accession>A0A0D5LL55</accession>
<dbReference type="RefSeq" id="WP_045679504.1">
    <property type="nucleotide sequence ID" value="NZ_CP010803.1"/>
</dbReference>
<dbReference type="CDD" id="cd13614">
    <property type="entry name" value="PBP2_QAT_like"/>
    <property type="match status" value="1"/>
</dbReference>
<evidence type="ECO:0000259" key="2">
    <source>
        <dbReference type="Pfam" id="PF04069"/>
    </source>
</evidence>
<evidence type="ECO:0000313" key="3">
    <source>
        <dbReference type="EMBL" id="AJY44914.1"/>
    </source>
</evidence>
<dbReference type="EMBL" id="CP010803">
    <property type="protein sequence ID" value="AJY44914.1"/>
    <property type="molecule type" value="Genomic_DNA"/>
</dbReference>
<evidence type="ECO:0000256" key="1">
    <source>
        <dbReference type="SAM" id="SignalP"/>
    </source>
</evidence>
<dbReference type="Gene3D" id="3.40.190.10">
    <property type="entry name" value="Periplasmic binding protein-like II"/>
    <property type="match status" value="1"/>
</dbReference>
<name>A0A0D5LL55_MAREN</name>
<dbReference type="OrthoDB" id="9801163at2"/>
<dbReference type="Proteomes" id="UP000032611">
    <property type="component" value="Chromosome"/>
</dbReference>
<keyword evidence="4" id="KW-1185">Reference proteome</keyword>
<dbReference type="InterPro" id="IPR007210">
    <property type="entry name" value="ABC_Gly_betaine_transp_sub-bd"/>
</dbReference>
<evidence type="ECO:0000313" key="4">
    <source>
        <dbReference type="Proteomes" id="UP000032611"/>
    </source>
</evidence>
<dbReference type="HOGENOM" id="CLU_038355_1_0_5"/>
<dbReference type="PATRIC" id="fig|1486262.3.peg.647"/>
<dbReference type="Gene3D" id="3.40.190.120">
    <property type="entry name" value="Osmoprotection protein (prox), domain 2"/>
    <property type="match status" value="1"/>
</dbReference>
<keyword evidence="1" id="KW-0732">Signal</keyword>
<feature type="signal peptide" evidence="1">
    <location>
        <begin position="1"/>
        <end position="24"/>
    </location>
</feature>
<dbReference type="SUPFAM" id="SSF53850">
    <property type="entry name" value="Periplasmic binding protein-like II"/>
    <property type="match status" value="1"/>
</dbReference>
<dbReference type="STRING" id="1486262.TM49_03175"/>
<organism evidence="3 4">
    <name type="scientific">Martelella endophytica</name>
    <dbReference type="NCBI Taxonomy" id="1486262"/>
    <lineage>
        <taxon>Bacteria</taxon>
        <taxon>Pseudomonadati</taxon>
        <taxon>Pseudomonadota</taxon>
        <taxon>Alphaproteobacteria</taxon>
        <taxon>Hyphomicrobiales</taxon>
        <taxon>Aurantimonadaceae</taxon>
        <taxon>Martelella</taxon>
    </lineage>
</organism>
<protein>
    <submittedName>
        <fullName evidence="3">ABC transporter</fullName>
    </submittedName>
</protein>
<feature type="domain" description="ABC-type glycine betaine transport system substrate-binding" evidence="2">
    <location>
        <begin position="25"/>
        <end position="289"/>
    </location>
</feature>
<reference evidence="3 4" key="1">
    <citation type="journal article" date="2015" name="Genome Announc.">
        <title>Complete genome sequence of Martelella endophytica YC6887, which has antifungal activity associated with a halophyte.</title>
        <authorList>
            <person name="Khan A."/>
            <person name="Khan H."/>
            <person name="Chung E.J."/>
            <person name="Hossain M.T."/>
            <person name="Chung Y.R."/>
        </authorList>
    </citation>
    <scope>NUCLEOTIDE SEQUENCE [LARGE SCALE GENOMIC DNA]</scope>
    <source>
        <strain evidence="3">YC6887</strain>
    </source>
</reference>
<dbReference type="Pfam" id="PF04069">
    <property type="entry name" value="OpuAC"/>
    <property type="match status" value="1"/>
</dbReference>
<dbReference type="GO" id="GO:0043190">
    <property type="term" value="C:ATP-binding cassette (ABC) transporter complex"/>
    <property type="evidence" value="ECO:0007669"/>
    <property type="project" value="InterPro"/>
</dbReference>
<sequence>MKRTISSILAAAAVVAGLAAPAAADPIKVGSKNFTEQFILGEMYAILLEDAGYDVDRKINLGGTLIAHQALTTGEIDLYPEYTGTALNSVVKGEVSSDADAVYKEVSDYYLNELGLVWLEPTGINNGYAIVVRQDTADEYGLKTLSDLGKVSGDLVFGGGPEFPDRADGLPGLKAVYDAEFKEFKQFAKLGLRYDALMQGDIDVANGYATDWQIGAEGLVPLDDDKGLFPPYYVAPVVRKDVLDANPGMADVLNSLAPHVDNAVMRKLNAEVEKDHEEPEDVARAYLEEIGLIKN</sequence>
<feature type="chain" id="PRO_5002295121" evidence="1">
    <location>
        <begin position="25"/>
        <end position="295"/>
    </location>
</feature>
<proteinExistence type="predicted"/>
<dbReference type="GO" id="GO:0022857">
    <property type="term" value="F:transmembrane transporter activity"/>
    <property type="evidence" value="ECO:0007669"/>
    <property type="project" value="InterPro"/>
</dbReference>
<dbReference type="KEGG" id="mey:TM49_03175"/>